<feature type="transmembrane region" description="Helical" evidence="9">
    <location>
        <begin position="33"/>
        <end position="52"/>
    </location>
</feature>
<comment type="caution">
    <text evidence="11">The sequence shown here is derived from an EMBL/GenBank/DDBJ whole genome shotgun (WGS) entry which is preliminary data.</text>
</comment>
<dbReference type="GO" id="GO:0000155">
    <property type="term" value="F:phosphorelay sensor kinase activity"/>
    <property type="evidence" value="ECO:0007669"/>
    <property type="project" value="InterPro"/>
</dbReference>
<keyword evidence="4" id="KW-0808">Transferase</keyword>
<dbReference type="InterPro" id="IPR011712">
    <property type="entry name" value="Sig_transdc_His_kin_sub3_dim/P"/>
</dbReference>
<feature type="transmembrane region" description="Helical" evidence="9">
    <location>
        <begin position="64"/>
        <end position="81"/>
    </location>
</feature>
<keyword evidence="6 11" id="KW-0418">Kinase</keyword>
<feature type="domain" description="Signal transduction histidine kinase subgroup 3 dimerisation and phosphoacceptor" evidence="10">
    <location>
        <begin position="180"/>
        <end position="241"/>
    </location>
</feature>
<evidence type="ECO:0000256" key="8">
    <source>
        <dbReference type="ARBA" id="ARBA00023012"/>
    </source>
</evidence>
<dbReference type="InterPro" id="IPR050482">
    <property type="entry name" value="Sensor_HK_TwoCompSys"/>
</dbReference>
<dbReference type="GO" id="GO:0046983">
    <property type="term" value="F:protein dimerization activity"/>
    <property type="evidence" value="ECO:0007669"/>
    <property type="project" value="InterPro"/>
</dbReference>
<keyword evidence="9" id="KW-1133">Transmembrane helix</keyword>
<dbReference type="InterPro" id="IPR036890">
    <property type="entry name" value="HATPase_C_sf"/>
</dbReference>
<dbReference type="Proteomes" id="UP001165135">
    <property type="component" value="Unassembled WGS sequence"/>
</dbReference>
<keyword evidence="7" id="KW-0067">ATP-binding</keyword>
<comment type="catalytic activity">
    <reaction evidence="1">
        <text>ATP + protein L-histidine = ADP + protein N-phospho-L-histidine.</text>
        <dbReference type="EC" id="2.7.13.3"/>
    </reaction>
</comment>
<dbReference type="RefSeq" id="WP_285627438.1">
    <property type="nucleotide sequence ID" value="NZ_BSTJ01000007.1"/>
</dbReference>
<gene>
    <name evidence="11" type="ORF">Airi01_059060</name>
</gene>
<evidence type="ECO:0000256" key="5">
    <source>
        <dbReference type="ARBA" id="ARBA00022741"/>
    </source>
</evidence>
<keyword evidence="3" id="KW-0597">Phosphoprotein</keyword>
<feature type="transmembrane region" description="Helical" evidence="9">
    <location>
        <begin position="142"/>
        <end position="162"/>
    </location>
</feature>
<evidence type="ECO:0000256" key="7">
    <source>
        <dbReference type="ARBA" id="ARBA00022840"/>
    </source>
</evidence>
<evidence type="ECO:0000256" key="2">
    <source>
        <dbReference type="ARBA" id="ARBA00012438"/>
    </source>
</evidence>
<dbReference type="Gene3D" id="3.30.565.10">
    <property type="entry name" value="Histidine kinase-like ATPase, C-terminal domain"/>
    <property type="match status" value="1"/>
</dbReference>
<evidence type="ECO:0000256" key="1">
    <source>
        <dbReference type="ARBA" id="ARBA00000085"/>
    </source>
</evidence>
<evidence type="ECO:0000256" key="3">
    <source>
        <dbReference type="ARBA" id="ARBA00022553"/>
    </source>
</evidence>
<evidence type="ECO:0000256" key="9">
    <source>
        <dbReference type="SAM" id="Phobius"/>
    </source>
</evidence>
<accession>A0A9W6RLD3</accession>
<dbReference type="SUPFAM" id="SSF55874">
    <property type="entry name" value="ATPase domain of HSP90 chaperone/DNA topoisomerase II/histidine kinase"/>
    <property type="match status" value="1"/>
</dbReference>
<keyword evidence="9" id="KW-0812">Transmembrane</keyword>
<dbReference type="GO" id="GO:0005524">
    <property type="term" value="F:ATP binding"/>
    <property type="evidence" value="ECO:0007669"/>
    <property type="project" value="UniProtKB-KW"/>
</dbReference>
<dbReference type="EC" id="2.7.13.3" evidence="2"/>
<dbReference type="PANTHER" id="PTHR24421">
    <property type="entry name" value="NITRATE/NITRITE SENSOR PROTEIN NARX-RELATED"/>
    <property type="match status" value="1"/>
</dbReference>
<feature type="transmembrane region" description="Helical" evidence="9">
    <location>
        <begin position="110"/>
        <end position="130"/>
    </location>
</feature>
<name>A0A9W6RLD3_9ACTN</name>
<keyword evidence="5" id="KW-0547">Nucleotide-binding</keyword>
<dbReference type="Gene3D" id="1.20.5.1930">
    <property type="match status" value="1"/>
</dbReference>
<organism evidence="11 12">
    <name type="scientific">Actinoallomurus iriomotensis</name>
    <dbReference type="NCBI Taxonomy" id="478107"/>
    <lineage>
        <taxon>Bacteria</taxon>
        <taxon>Bacillati</taxon>
        <taxon>Actinomycetota</taxon>
        <taxon>Actinomycetes</taxon>
        <taxon>Streptosporangiales</taxon>
        <taxon>Thermomonosporaceae</taxon>
        <taxon>Actinoallomurus</taxon>
    </lineage>
</organism>
<dbReference type="PANTHER" id="PTHR24421:SF10">
    <property type="entry name" value="NITRATE_NITRITE SENSOR PROTEIN NARQ"/>
    <property type="match status" value="1"/>
</dbReference>
<sequence>MSGSRWLIVAVTVAWLVPPVAYTVTGQEPGTSVGNPLLVVVIALAVGALHVWHAMSCLRGGPSPGWPVSLALLMVLVYLPLQWWSWSWVSTQCFGVASLALLLRPRPKLWLPIAAGLLIAPALIDAVRLGPLFGMLSAAYDLAALTVAAGSLYGSVLLVQVVEELRETRPALAAAAVSEERLRLSRDLHDLLGQSLSAVSLKGDLALALFDQDRLMARAEVAGMAEVARDALRDIRAITRGEHSVSLRSELDGAAVLLDTAGIQTDITADLPADLGSPEERLLAWAVREGVTNLLRHSRARTCAITIAPRAGTVELTIVNDGASADRGRGSGLAGLADRARALSGTVTASHDGEHFRLGVSIPHAPHRKTR</sequence>
<dbReference type="Pfam" id="PF07730">
    <property type="entry name" value="HisKA_3"/>
    <property type="match status" value="1"/>
</dbReference>
<keyword evidence="9" id="KW-0472">Membrane</keyword>
<keyword evidence="8" id="KW-0902">Two-component regulatory system</keyword>
<evidence type="ECO:0000256" key="6">
    <source>
        <dbReference type="ARBA" id="ARBA00022777"/>
    </source>
</evidence>
<dbReference type="EMBL" id="BSTJ01000007">
    <property type="protein sequence ID" value="GLY77639.1"/>
    <property type="molecule type" value="Genomic_DNA"/>
</dbReference>
<dbReference type="CDD" id="cd16917">
    <property type="entry name" value="HATPase_UhpB-NarQ-NarX-like"/>
    <property type="match status" value="1"/>
</dbReference>
<evidence type="ECO:0000256" key="4">
    <source>
        <dbReference type="ARBA" id="ARBA00022679"/>
    </source>
</evidence>
<proteinExistence type="predicted"/>
<evidence type="ECO:0000259" key="10">
    <source>
        <dbReference type="Pfam" id="PF07730"/>
    </source>
</evidence>
<dbReference type="GO" id="GO:0016020">
    <property type="term" value="C:membrane"/>
    <property type="evidence" value="ECO:0007669"/>
    <property type="project" value="InterPro"/>
</dbReference>
<reference evidence="11" key="1">
    <citation type="submission" date="2023-03" db="EMBL/GenBank/DDBJ databases">
        <title>Actinoallomurus iriomotensis NBRC 103681.</title>
        <authorList>
            <person name="Ichikawa N."/>
            <person name="Sato H."/>
            <person name="Tonouchi N."/>
        </authorList>
    </citation>
    <scope>NUCLEOTIDE SEQUENCE</scope>
    <source>
        <strain evidence="11">NBRC 103681</strain>
    </source>
</reference>
<protein>
    <recommendedName>
        <fullName evidence="2">histidine kinase</fullName>
        <ecNumber evidence="2">2.7.13.3</ecNumber>
    </recommendedName>
</protein>
<dbReference type="AlphaFoldDB" id="A0A9W6RLD3"/>
<evidence type="ECO:0000313" key="11">
    <source>
        <dbReference type="EMBL" id="GLY77639.1"/>
    </source>
</evidence>
<evidence type="ECO:0000313" key="12">
    <source>
        <dbReference type="Proteomes" id="UP001165135"/>
    </source>
</evidence>